<evidence type="ECO:0000313" key="1">
    <source>
        <dbReference type="EMBL" id="HIZ65783.1"/>
    </source>
</evidence>
<evidence type="ECO:0000313" key="2">
    <source>
        <dbReference type="Proteomes" id="UP000824056"/>
    </source>
</evidence>
<proteinExistence type="predicted"/>
<reference evidence="1" key="2">
    <citation type="submission" date="2021-04" db="EMBL/GenBank/DDBJ databases">
        <authorList>
            <person name="Gilroy R."/>
        </authorList>
    </citation>
    <scope>NUCLEOTIDE SEQUENCE</scope>
    <source>
        <strain evidence="1">1068</strain>
    </source>
</reference>
<dbReference type="Proteomes" id="UP000824056">
    <property type="component" value="Unassembled WGS sequence"/>
</dbReference>
<reference evidence="1" key="1">
    <citation type="journal article" date="2021" name="PeerJ">
        <title>Extensive microbial diversity within the chicken gut microbiome revealed by metagenomics and culture.</title>
        <authorList>
            <person name="Gilroy R."/>
            <person name="Ravi A."/>
            <person name="Getino M."/>
            <person name="Pursley I."/>
            <person name="Horton D.L."/>
            <person name="Alikhan N.F."/>
            <person name="Baker D."/>
            <person name="Gharbi K."/>
            <person name="Hall N."/>
            <person name="Watson M."/>
            <person name="Adriaenssens E.M."/>
            <person name="Foster-Nyarko E."/>
            <person name="Jarju S."/>
            <person name="Secka A."/>
            <person name="Antonio M."/>
            <person name="Oren A."/>
            <person name="Chaudhuri R.R."/>
            <person name="La Ragione R."/>
            <person name="Hildebrand F."/>
            <person name="Pallen M.J."/>
        </authorList>
    </citation>
    <scope>NUCLEOTIDE SEQUENCE</scope>
    <source>
        <strain evidence="1">1068</strain>
    </source>
</reference>
<sequence>MAAARREKGFLSLGKKQQSGDAEDFFWLYKKRRPGDAEDFWGRVRDSSPKMESCSKIVAQVILQIEKYN</sequence>
<dbReference type="AlphaFoldDB" id="A0A9D2JT64"/>
<gene>
    <name evidence="1" type="ORF">H9809_07790</name>
</gene>
<dbReference type="EMBL" id="DXBG01000177">
    <property type="protein sequence ID" value="HIZ65783.1"/>
    <property type="molecule type" value="Genomic_DNA"/>
</dbReference>
<comment type="caution">
    <text evidence="1">The sequence shown here is derived from an EMBL/GenBank/DDBJ whole genome shotgun (WGS) entry which is preliminary data.</text>
</comment>
<protein>
    <submittedName>
        <fullName evidence="1">Uncharacterized protein</fullName>
    </submittedName>
</protein>
<accession>A0A9D2JT64</accession>
<organism evidence="1 2">
    <name type="scientific">Candidatus Blautia pullicola</name>
    <dbReference type="NCBI Taxonomy" id="2838498"/>
    <lineage>
        <taxon>Bacteria</taxon>
        <taxon>Bacillati</taxon>
        <taxon>Bacillota</taxon>
        <taxon>Clostridia</taxon>
        <taxon>Lachnospirales</taxon>
        <taxon>Lachnospiraceae</taxon>
        <taxon>Blautia</taxon>
    </lineage>
</organism>
<name>A0A9D2JT64_9FIRM</name>